<evidence type="ECO:0000313" key="2">
    <source>
        <dbReference type="Proteomes" id="UP000887013"/>
    </source>
</evidence>
<accession>A0A8X6KJC4</accession>
<evidence type="ECO:0000313" key="1">
    <source>
        <dbReference type="EMBL" id="GFS53282.1"/>
    </source>
</evidence>
<organism evidence="1 2">
    <name type="scientific">Nephila pilipes</name>
    <name type="common">Giant wood spider</name>
    <name type="synonym">Nephila maculata</name>
    <dbReference type="NCBI Taxonomy" id="299642"/>
    <lineage>
        <taxon>Eukaryota</taxon>
        <taxon>Metazoa</taxon>
        <taxon>Ecdysozoa</taxon>
        <taxon>Arthropoda</taxon>
        <taxon>Chelicerata</taxon>
        <taxon>Arachnida</taxon>
        <taxon>Araneae</taxon>
        <taxon>Araneomorphae</taxon>
        <taxon>Entelegynae</taxon>
        <taxon>Araneoidea</taxon>
        <taxon>Nephilidae</taxon>
        <taxon>Nephila</taxon>
    </lineage>
</organism>
<dbReference type="Proteomes" id="UP000887013">
    <property type="component" value="Unassembled WGS sequence"/>
</dbReference>
<dbReference type="AlphaFoldDB" id="A0A8X6KJC4"/>
<keyword evidence="2" id="KW-1185">Reference proteome</keyword>
<sequence>MSSEHVKQCPFYILRCKICCPFILVALKHSKICQTNACPAFFCEKLKEIRKEYYQRTGLNMLDDVRGGNAAARGGNAAAAVGNAVVPVGNAVVPVGNAVVPDELPCSYRWKC</sequence>
<proteinExistence type="predicted"/>
<dbReference type="InterPro" id="IPR035898">
    <property type="entry name" value="TAZ_dom_sf"/>
</dbReference>
<name>A0A8X6KJC4_NEPPI</name>
<dbReference type="EMBL" id="BMAW01092132">
    <property type="protein sequence ID" value="GFS53282.1"/>
    <property type="molecule type" value="Genomic_DNA"/>
</dbReference>
<gene>
    <name evidence="1" type="ORF">NPIL_129361</name>
</gene>
<protein>
    <recommendedName>
        <fullName evidence="3">TAZ-type domain-containing protein</fullName>
    </recommendedName>
</protein>
<comment type="caution">
    <text evidence="1">The sequence shown here is derived from an EMBL/GenBank/DDBJ whole genome shotgun (WGS) entry which is preliminary data.</text>
</comment>
<evidence type="ECO:0008006" key="3">
    <source>
        <dbReference type="Google" id="ProtNLM"/>
    </source>
</evidence>
<reference evidence="1" key="1">
    <citation type="submission" date="2020-08" db="EMBL/GenBank/DDBJ databases">
        <title>Multicomponent nature underlies the extraordinary mechanical properties of spider dragline silk.</title>
        <authorList>
            <person name="Kono N."/>
            <person name="Nakamura H."/>
            <person name="Mori M."/>
            <person name="Yoshida Y."/>
            <person name="Ohtoshi R."/>
            <person name="Malay A.D."/>
            <person name="Moran D.A.P."/>
            <person name="Tomita M."/>
            <person name="Numata K."/>
            <person name="Arakawa K."/>
        </authorList>
    </citation>
    <scope>NUCLEOTIDE SEQUENCE</scope>
</reference>
<dbReference type="Gene3D" id="1.20.1020.10">
    <property type="entry name" value="TAZ domain"/>
    <property type="match status" value="1"/>
</dbReference>